<dbReference type="KEGG" id="pmq:PM3016_6238"/>
<protein>
    <submittedName>
        <fullName evidence="4">Transcriptional regulator, AraC family</fullName>
    </submittedName>
</protein>
<organism evidence="4 5">
    <name type="scientific">Paenibacillus mucilaginosus 3016</name>
    <dbReference type="NCBI Taxonomy" id="1116391"/>
    <lineage>
        <taxon>Bacteria</taxon>
        <taxon>Bacillati</taxon>
        <taxon>Bacillota</taxon>
        <taxon>Bacilli</taxon>
        <taxon>Bacillales</taxon>
        <taxon>Paenibacillaceae</taxon>
        <taxon>Paenibacillus</taxon>
    </lineage>
</organism>
<evidence type="ECO:0000256" key="2">
    <source>
        <dbReference type="ARBA" id="ARBA00023163"/>
    </source>
</evidence>
<name>H6NBC8_9BACL</name>
<keyword evidence="5" id="KW-1185">Reference proteome</keyword>
<proteinExistence type="predicted"/>
<gene>
    <name evidence="4" type="ORF">PM3016_6238</name>
</gene>
<dbReference type="EMBL" id="CP003235">
    <property type="protein sequence ID" value="AFC32874.1"/>
    <property type="molecule type" value="Genomic_DNA"/>
</dbReference>
<dbReference type="PROSITE" id="PS01124">
    <property type="entry name" value="HTH_ARAC_FAMILY_2"/>
    <property type="match status" value="1"/>
</dbReference>
<evidence type="ECO:0000256" key="1">
    <source>
        <dbReference type="ARBA" id="ARBA00023015"/>
    </source>
</evidence>
<sequence>MDIAKQLLEETALPLNDIAAKLQYAHTSAFIRAFRKLEGVTPGSIDSCGEGTSYLHYADFLLRSKATKNSSKGIPSSIE</sequence>
<dbReference type="GO" id="GO:0043565">
    <property type="term" value="F:sequence-specific DNA binding"/>
    <property type="evidence" value="ECO:0007669"/>
    <property type="project" value="InterPro"/>
</dbReference>
<dbReference type="HOGENOM" id="CLU_2602699_0_0_9"/>
<dbReference type="InterPro" id="IPR009057">
    <property type="entry name" value="Homeodomain-like_sf"/>
</dbReference>
<accession>H6NBC8</accession>
<keyword evidence="2" id="KW-0804">Transcription</keyword>
<dbReference type="AlphaFoldDB" id="H6NBC8"/>
<dbReference type="GO" id="GO:0003700">
    <property type="term" value="F:DNA-binding transcription factor activity"/>
    <property type="evidence" value="ECO:0007669"/>
    <property type="project" value="InterPro"/>
</dbReference>
<feature type="domain" description="HTH araC/xylS-type" evidence="3">
    <location>
        <begin position="1"/>
        <end position="48"/>
    </location>
</feature>
<dbReference type="Proteomes" id="UP000007523">
    <property type="component" value="Chromosome"/>
</dbReference>
<dbReference type="Pfam" id="PF12833">
    <property type="entry name" value="HTH_18"/>
    <property type="match status" value="1"/>
</dbReference>
<dbReference type="SUPFAM" id="SSF46689">
    <property type="entry name" value="Homeodomain-like"/>
    <property type="match status" value="1"/>
</dbReference>
<reference evidence="4 5" key="1">
    <citation type="journal article" date="2012" name="J. Bacteriol.">
        <title>Complete Genome Sequence of Paenibacillus mucilaginosus 3016, a Bacterium Functional as Microbial Fertilizer.</title>
        <authorList>
            <person name="Ma M."/>
            <person name="Wang Z."/>
            <person name="Li L."/>
            <person name="Jiang X."/>
            <person name="Guan D."/>
            <person name="Cao F."/>
            <person name="Chen H."/>
            <person name="Wang X."/>
            <person name="Shen D."/>
            <person name="Du B."/>
            <person name="Li J."/>
        </authorList>
    </citation>
    <scope>NUCLEOTIDE SEQUENCE [LARGE SCALE GENOMIC DNA]</scope>
    <source>
        <strain evidence="4 5">3016</strain>
    </source>
</reference>
<dbReference type="Gene3D" id="1.10.10.60">
    <property type="entry name" value="Homeodomain-like"/>
    <property type="match status" value="1"/>
</dbReference>
<keyword evidence="1" id="KW-0805">Transcription regulation</keyword>
<evidence type="ECO:0000313" key="5">
    <source>
        <dbReference type="Proteomes" id="UP000007523"/>
    </source>
</evidence>
<evidence type="ECO:0000313" key="4">
    <source>
        <dbReference type="EMBL" id="AFC32874.1"/>
    </source>
</evidence>
<evidence type="ECO:0000259" key="3">
    <source>
        <dbReference type="PROSITE" id="PS01124"/>
    </source>
</evidence>
<dbReference type="InterPro" id="IPR018060">
    <property type="entry name" value="HTH_AraC"/>
</dbReference>